<dbReference type="PANTHER" id="PTHR43201">
    <property type="entry name" value="ACYL-COA SYNTHETASE"/>
    <property type="match status" value="1"/>
</dbReference>
<keyword evidence="4" id="KW-1185">Reference proteome</keyword>
<dbReference type="InterPro" id="IPR042099">
    <property type="entry name" value="ANL_N_sf"/>
</dbReference>
<reference evidence="3 4" key="1">
    <citation type="journal article" date="2019" name="Nat. Ecol. Evol.">
        <title>Megaphylogeny resolves global patterns of mushroom evolution.</title>
        <authorList>
            <person name="Varga T."/>
            <person name="Krizsan K."/>
            <person name="Foldi C."/>
            <person name="Dima B."/>
            <person name="Sanchez-Garcia M."/>
            <person name="Sanchez-Ramirez S."/>
            <person name="Szollosi G.J."/>
            <person name="Szarkandi J.G."/>
            <person name="Papp V."/>
            <person name="Albert L."/>
            <person name="Andreopoulos W."/>
            <person name="Angelini C."/>
            <person name="Antonin V."/>
            <person name="Barry K.W."/>
            <person name="Bougher N.L."/>
            <person name="Buchanan P."/>
            <person name="Buyck B."/>
            <person name="Bense V."/>
            <person name="Catcheside P."/>
            <person name="Chovatia M."/>
            <person name="Cooper J."/>
            <person name="Damon W."/>
            <person name="Desjardin D."/>
            <person name="Finy P."/>
            <person name="Geml J."/>
            <person name="Haridas S."/>
            <person name="Hughes K."/>
            <person name="Justo A."/>
            <person name="Karasinski D."/>
            <person name="Kautmanova I."/>
            <person name="Kiss B."/>
            <person name="Kocsube S."/>
            <person name="Kotiranta H."/>
            <person name="LaButti K.M."/>
            <person name="Lechner B.E."/>
            <person name="Liimatainen K."/>
            <person name="Lipzen A."/>
            <person name="Lukacs Z."/>
            <person name="Mihaltcheva S."/>
            <person name="Morgado L.N."/>
            <person name="Niskanen T."/>
            <person name="Noordeloos M.E."/>
            <person name="Ohm R.A."/>
            <person name="Ortiz-Santana B."/>
            <person name="Ovrebo C."/>
            <person name="Racz N."/>
            <person name="Riley R."/>
            <person name="Savchenko A."/>
            <person name="Shiryaev A."/>
            <person name="Soop K."/>
            <person name="Spirin V."/>
            <person name="Szebenyi C."/>
            <person name="Tomsovsky M."/>
            <person name="Tulloss R.E."/>
            <person name="Uehling J."/>
            <person name="Grigoriev I.V."/>
            <person name="Vagvolgyi C."/>
            <person name="Papp T."/>
            <person name="Martin F.M."/>
            <person name="Miettinen O."/>
            <person name="Hibbett D.S."/>
            <person name="Nagy L.G."/>
        </authorList>
    </citation>
    <scope>NUCLEOTIDE SEQUENCE [LARGE SCALE GENOMIC DNA]</scope>
    <source>
        <strain evidence="3 4">CBS 962.96</strain>
    </source>
</reference>
<dbReference type="EMBL" id="ML179307">
    <property type="protein sequence ID" value="THU91379.1"/>
    <property type="molecule type" value="Genomic_DNA"/>
</dbReference>
<protein>
    <submittedName>
        <fullName evidence="3">Acetyl-CoA synthetase-like protein</fullName>
    </submittedName>
</protein>
<dbReference type="OrthoDB" id="429813at2759"/>
<dbReference type="Proteomes" id="UP000297245">
    <property type="component" value="Unassembled WGS sequence"/>
</dbReference>
<evidence type="ECO:0000259" key="2">
    <source>
        <dbReference type="Pfam" id="PF00501"/>
    </source>
</evidence>
<dbReference type="GO" id="GO:0006631">
    <property type="term" value="P:fatty acid metabolic process"/>
    <property type="evidence" value="ECO:0007669"/>
    <property type="project" value="TreeGrafter"/>
</dbReference>
<organism evidence="3 4">
    <name type="scientific">Dendrothele bispora (strain CBS 962.96)</name>
    <dbReference type="NCBI Taxonomy" id="1314807"/>
    <lineage>
        <taxon>Eukaryota</taxon>
        <taxon>Fungi</taxon>
        <taxon>Dikarya</taxon>
        <taxon>Basidiomycota</taxon>
        <taxon>Agaricomycotina</taxon>
        <taxon>Agaricomycetes</taxon>
        <taxon>Agaricomycetidae</taxon>
        <taxon>Agaricales</taxon>
        <taxon>Agaricales incertae sedis</taxon>
        <taxon>Dendrothele</taxon>
    </lineage>
</organism>
<evidence type="ECO:0000313" key="3">
    <source>
        <dbReference type="EMBL" id="THU91379.1"/>
    </source>
</evidence>
<dbReference type="GO" id="GO:0031956">
    <property type="term" value="F:medium-chain fatty acid-CoA ligase activity"/>
    <property type="evidence" value="ECO:0007669"/>
    <property type="project" value="TreeGrafter"/>
</dbReference>
<dbReference type="Pfam" id="PF23562">
    <property type="entry name" value="AMP-binding_C_3"/>
    <property type="match status" value="1"/>
</dbReference>
<proteinExistence type="inferred from homology"/>
<dbReference type="SUPFAM" id="SSF56801">
    <property type="entry name" value="Acetyl-CoA synthetase-like"/>
    <property type="match status" value="1"/>
</dbReference>
<feature type="domain" description="AMP-dependent synthetase/ligase" evidence="2">
    <location>
        <begin position="5"/>
        <end position="308"/>
    </location>
</feature>
<gene>
    <name evidence="3" type="ORF">K435DRAFT_674174</name>
</gene>
<accession>A0A4S8LPS0</accession>
<evidence type="ECO:0000256" key="1">
    <source>
        <dbReference type="ARBA" id="ARBA00006432"/>
    </source>
</evidence>
<dbReference type="Gene3D" id="3.40.50.12780">
    <property type="entry name" value="N-terminal domain of ligase-like"/>
    <property type="match status" value="1"/>
</dbReference>
<dbReference type="Pfam" id="PF00501">
    <property type="entry name" value="AMP-binding"/>
    <property type="match status" value="1"/>
</dbReference>
<dbReference type="InterPro" id="IPR000873">
    <property type="entry name" value="AMP-dep_synth/lig_dom"/>
</dbReference>
<dbReference type="PANTHER" id="PTHR43201:SF8">
    <property type="entry name" value="ACYL-COA SYNTHETASE FAMILY MEMBER 3"/>
    <property type="match status" value="1"/>
</dbReference>
<comment type="similarity">
    <text evidence="1">Belongs to the ATP-dependent AMP-binding enzyme family.</text>
</comment>
<evidence type="ECO:0000313" key="4">
    <source>
        <dbReference type="Proteomes" id="UP000297245"/>
    </source>
</evidence>
<sequence length="512" mass="56647">MTNSHEWKYITYSDFIQDVELFAQYWRGVLHQAEVYPGSVITFCLPGHAYIDVLHIYGVMRAGYIPQPLTIVPTATFIISLLRGSCSKAIIHAPSFEAKALELSARLNIPNYPALLSIPDRSQAVGNRLPDLPTHVRADDTAIYFHTSGSTSGMPKIIPGNHLWIHGMIKRAVNMLNTSGDTLSGSNKVGSVCHAAQFFGTIRIIAGGHSLVQPLNVSNNPFELIESIPETGITQITLFPASLSRILRRARAEERIRNMLIQLDAVSYGGGSIPPEDEQWARTNGINIVNVYASTECGGPMMISEGTRFSSHNGLRPVQGVQCRFDPISSGSSEGSLDDGVKELVILSESLGCPHPSLCSPDGLFHTGDLFREIQSGYYLNCGRDDDWIKMENAARCDTRTIEDEVRRSCKDSISDCVVVGKHRPKPALFVEALHTTTAIVSQESQLRNVIFERIADLQKDRYETERISGPEMIVLIPLGSLPRTESKGNIRRALVEEKYHTVLEQLYNKSE</sequence>
<dbReference type="AlphaFoldDB" id="A0A4S8LPS0"/>
<name>A0A4S8LPS0_DENBC</name>